<organism evidence="2 3">
    <name type="scientific">Ferroglobus placidus (strain DSM 10642 / AEDII12DO)</name>
    <dbReference type="NCBI Taxonomy" id="589924"/>
    <lineage>
        <taxon>Archaea</taxon>
        <taxon>Methanobacteriati</taxon>
        <taxon>Methanobacteriota</taxon>
        <taxon>Archaeoglobi</taxon>
        <taxon>Archaeoglobales</taxon>
        <taxon>Archaeoglobaceae</taxon>
        <taxon>Ferroglobus</taxon>
    </lineage>
</organism>
<dbReference type="PaxDb" id="589924-Ferp_0417"/>
<proteinExistence type="predicted"/>
<keyword evidence="1" id="KW-0472">Membrane</keyword>
<dbReference type="RefSeq" id="WP_012964941.1">
    <property type="nucleotide sequence ID" value="NC_013849.1"/>
</dbReference>
<evidence type="ECO:0000313" key="3">
    <source>
        <dbReference type="Proteomes" id="UP000002613"/>
    </source>
</evidence>
<reference evidence="3" key="1">
    <citation type="submission" date="2010-02" db="EMBL/GenBank/DDBJ databases">
        <title>Complete sequence of Ferroglobus placidus DSM 10642.</title>
        <authorList>
            <consortium name="US DOE Joint Genome Institute"/>
            <person name="Lucas S."/>
            <person name="Copeland A."/>
            <person name="Lapidus A."/>
            <person name="Cheng J.-F."/>
            <person name="Bruce D."/>
            <person name="Goodwin L."/>
            <person name="Pitluck S."/>
            <person name="Saunders E."/>
            <person name="Brettin T."/>
            <person name="Detter J.C."/>
            <person name="Han C."/>
            <person name="Tapia R."/>
            <person name="Larimer F."/>
            <person name="Land M."/>
            <person name="Hauser L."/>
            <person name="Kyrpides N."/>
            <person name="Ivanova N."/>
            <person name="Holmes D."/>
            <person name="Lovley D."/>
            <person name="Kyrpides N."/>
            <person name="Anderson I.J."/>
            <person name="Woyke T."/>
        </authorList>
    </citation>
    <scope>NUCLEOTIDE SEQUENCE [LARGE SCALE GENOMIC DNA]</scope>
    <source>
        <strain evidence="3">DSM 10642 / AEDII12DO</strain>
    </source>
</reference>
<evidence type="ECO:0000256" key="1">
    <source>
        <dbReference type="SAM" id="Phobius"/>
    </source>
</evidence>
<dbReference type="KEGG" id="fpl:Ferp_0417"/>
<evidence type="ECO:0000313" key="2">
    <source>
        <dbReference type="EMBL" id="ADC64594.1"/>
    </source>
</evidence>
<keyword evidence="1" id="KW-1133">Transmembrane helix</keyword>
<dbReference type="Proteomes" id="UP000002613">
    <property type="component" value="Chromosome"/>
</dbReference>
<dbReference type="EMBL" id="CP001899">
    <property type="protein sequence ID" value="ADC64594.1"/>
    <property type="molecule type" value="Genomic_DNA"/>
</dbReference>
<dbReference type="STRING" id="589924.Ferp_0417"/>
<protein>
    <submittedName>
        <fullName evidence="2">Uncharacterized protein</fullName>
    </submittedName>
</protein>
<reference evidence="2 3" key="2">
    <citation type="journal article" date="2011" name="Stand. Genomic Sci.">
        <title>Complete genome sequence of Ferroglobus placidus AEDII12DO.</title>
        <authorList>
            <person name="Anderson I."/>
            <person name="Risso C."/>
            <person name="Holmes D."/>
            <person name="Lucas S."/>
            <person name="Copeland A."/>
            <person name="Lapidus A."/>
            <person name="Cheng J.F."/>
            <person name="Bruce D."/>
            <person name="Goodwin L."/>
            <person name="Pitluck S."/>
            <person name="Saunders E."/>
            <person name="Brettin T."/>
            <person name="Detter J.C."/>
            <person name="Han C."/>
            <person name="Tapia R."/>
            <person name="Larimer F."/>
            <person name="Land M."/>
            <person name="Hauser L."/>
            <person name="Woyke T."/>
            <person name="Lovley D."/>
            <person name="Kyrpides N."/>
            <person name="Ivanova N."/>
        </authorList>
    </citation>
    <scope>NUCLEOTIDE SEQUENCE [LARGE SCALE GENOMIC DNA]</scope>
    <source>
        <strain evidence="3">DSM 10642 / AEDII12DO</strain>
    </source>
</reference>
<sequence length="173" mass="20014">MGILDHKKNVDEISENIRQLQYYNEKDLVKHLKNTLNLVLKAYSDFVAEMTRVIDECRVIVSYIEREKRALSNPFYGELPIPIKDMIPSITKGIYQALCEDLSKYAENVRNEYDILRNQYGTSYSHLRDNTSLFLASTNVKLASVNKNLQLIMVVLTFVLLLLTIVEVVKLLQ</sequence>
<keyword evidence="3" id="KW-1185">Reference proteome</keyword>
<dbReference type="GeneID" id="8777915"/>
<keyword evidence="1" id="KW-0812">Transmembrane</keyword>
<dbReference type="AlphaFoldDB" id="D3S2W1"/>
<dbReference type="HOGENOM" id="CLU_1544145_0_0_2"/>
<name>D3S2W1_FERPA</name>
<gene>
    <name evidence="2" type="ordered locus">Ferp_0417</name>
</gene>
<feature type="transmembrane region" description="Helical" evidence="1">
    <location>
        <begin position="151"/>
        <end position="172"/>
    </location>
</feature>
<accession>D3S2W1</accession>